<dbReference type="PROSITE" id="PS51387">
    <property type="entry name" value="FAD_PCMH"/>
    <property type="match status" value="1"/>
</dbReference>
<dbReference type="InterPro" id="IPR021817">
    <property type="entry name" value="DUF3400"/>
</dbReference>
<organism evidence="8">
    <name type="scientific">Catillopecten margaritatus gill symbiont</name>
    <dbReference type="NCBI Taxonomy" id="3083288"/>
    <lineage>
        <taxon>Bacteria</taxon>
        <taxon>Pseudomonadati</taxon>
        <taxon>Pseudomonadota</taxon>
        <taxon>Gammaproteobacteria</taxon>
        <taxon>sulfur-oxidizing symbionts</taxon>
    </lineage>
</organism>
<evidence type="ECO:0000256" key="4">
    <source>
        <dbReference type="ARBA" id="ARBA00023004"/>
    </source>
</evidence>
<dbReference type="GO" id="GO:0071949">
    <property type="term" value="F:FAD binding"/>
    <property type="evidence" value="ECO:0007669"/>
    <property type="project" value="InterPro"/>
</dbReference>
<evidence type="ECO:0000256" key="3">
    <source>
        <dbReference type="ARBA" id="ARBA00022827"/>
    </source>
</evidence>
<dbReference type="Pfam" id="PF02754">
    <property type="entry name" value="CCG"/>
    <property type="match status" value="2"/>
</dbReference>
<feature type="domain" description="4Fe-4S ferredoxin-type" evidence="6">
    <location>
        <begin position="773"/>
        <end position="804"/>
    </location>
</feature>
<dbReference type="GO" id="GO:0046872">
    <property type="term" value="F:metal ion binding"/>
    <property type="evidence" value="ECO:0007669"/>
    <property type="project" value="UniProtKB-KW"/>
</dbReference>
<dbReference type="InterPro" id="IPR004017">
    <property type="entry name" value="Cys_rich_dom"/>
</dbReference>
<evidence type="ECO:0000256" key="2">
    <source>
        <dbReference type="ARBA" id="ARBA00022723"/>
    </source>
</evidence>
<gene>
    <name evidence="8" type="primary">lutA_1</name>
    <name evidence="8" type="ORF">Ctma_0358</name>
</gene>
<dbReference type="PANTHER" id="PTHR42934">
    <property type="entry name" value="GLYCOLATE OXIDASE SUBUNIT GLCD"/>
    <property type="match status" value="1"/>
</dbReference>
<dbReference type="GO" id="GO:0016491">
    <property type="term" value="F:oxidoreductase activity"/>
    <property type="evidence" value="ECO:0007669"/>
    <property type="project" value="UniProtKB-ARBA"/>
</dbReference>
<dbReference type="Gene3D" id="3.30.70.2740">
    <property type="match status" value="1"/>
</dbReference>
<dbReference type="InterPro" id="IPR051914">
    <property type="entry name" value="FAD-linked_OxidoTrans_Type4"/>
</dbReference>
<feature type="domain" description="FAD-binding PCMH-type" evidence="7">
    <location>
        <begin position="167"/>
        <end position="398"/>
    </location>
</feature>
<keyword evidence="5" id="KW-0411">Iron-sulfur</keyword>
<dbReference type="InterPro" id="IPR006094">
    <property type="entry name" value="Oxid_FAD_bind_N"/>
</dbReference>
<sequence length="1239" mass="138918">MNFYQLPLPLQQYREIPYNYTSFSDKEVVCRFLGEESWELLNQLRENRNTGRSAKMLFEVLGDMWAVNRNPYLQEDLIKNKRRWKSLTDALYSRLNQIRTRSEDNQKVLTLLGSADKAVDEFKSCLSKFKNNQNQIKKALLKVTHNNNIRFDALSRASHSTDATDWRVEYPAVVITPDTEFEIAAIIKTCVQLGLTIIPRGGGTGYTGGAIPLNAQTAVINTEKLNFIDDIVELYTGKARVKSVNVGAGVVTKRVSEVATANNLVFAVDPTSQDACTIGGNVAMNAGGKKALRWGTTIDNLLSWKMVMPDGKWLKVERIEHNQDKIQLLDEVSFNIHTLKDDAQTIVDTRRLDIQSKNLRKSGLGKDVTNKFLDGLPGIQKEGCDGFITSAEFILHQPLKCINTLCLEFFGHNLKLAVSSIVDIKNSIDGNIEVDLVGMEHLDARYIKAVNYTTKANRPELPRMVLLIDISAETEGLLTIQTDKVIQLAHDRKGECFVAKSLEKRQVFWKDRANTAAIAAHTNAFKINEDVVIPLDKLSEYSHGIEYINIRLSIENKLATLDAVKTYFENINPEFTLIKDKITLALSLLNTINGKWQVALKSLEQPAGFEALQTGQCVISYVNDFAQPLSDLLRGDVFTDMRQTVKTIHTEYREVRLFVATHMHAGDGNVHTNIPVHSHNTEMLKKAESVVDEIMILAENLGGVISGEHGIGLTKYQYLSDEFKQEFADYKVKIDPNNHFNKGKLMPNSGLENAFTPSLRLVQQEALILESSEIGEINEMVKSCLRCGKCKAVCTTHVPEANLLYSPRDKIIGTNLISEAFLYEEQTRRGVSIDHFDELNDVADHCTICHRCEKPCPVNIDFGNVSIKMKNILVKQKQRRTNIASKASVAYLNMTQPWKINLTKKVLIDFSYKAQHYASLFSKPFLKKNPDKTVGKPNAFTELITILDKPLPTDTSQAPLRSLLNINDNGSVPILAHPEKSTANSPSVFYFPGCGSERLYSNIGLATIALLYHQGVKVVLPPSYLCCGYPQKAGGYEQKANEISTDNRVLFHRMANTLNYLDIKHVLTSCGTCIDQLMTYELGDIFKNSSLTDIHEYLLENKVTLDNTGEEYLYHAPCHDPIKSDNSATVISKIVNSEVVDNDRCCGESGTFAVARPDIAKQVKFRKEAEIKKDLATIESKKPTKMLTTCPACRQGLSRYSDSTGIEPVYPIELMAEQQLGTNWQKDFVKSVCIEKVLL</sequence>
<dbReference type="EMBL" id="CP138327">
    <property type="protein sequence ID" value="WXT99654.1"/>
    <property type="molecule type" value="Genomic_DNA"/>
</dbReference>
<dbReference type="PROSITE" id="PS00198">
    <property type="entry name" value="4FE4S_FER_1"/>
    <property type="match status" value="1"/>
</dbReference>
<reference evidence="8" key="1">
    <citation type="submission" date="2023-10" db="EMBL/GenBank/DDBJ databases">
        <title>The first scallop-associated chemosynthetic bacterial symbiont.</title>
        <authorList>
            <person name="Lin Y.-T."/>
            <person name="Sun J."/>
            <person name="Ip J.C.-H."/>
            <person name="He X."/>
            <person name="Gao Z.-M."/>
            <person name="Perez M."/>
            <person name="Xu T."/>
            <person name="Qian P.-Y."/>
            <person name="Qiu J.-W."/>
        </authorList>
    </citation>
    <scope>NUCLEOTIDE SEQUENCE</scope>
    <source>
        <strain evidence="8">Gill1</strain>
    </source>
</reference>
<evidence type="ECO:0000256" key="5">
    <source>
        <dbReference type="ARBA" id="ARBA00023014"/>
    </source>
</evidence>
<evidence type="ECO:0000259" key="6">
    <source>
        <dbReference type="PROSITE" id="PS51379"/>
    </source>
</evidence>
<dbReference type="InterPro" id="IPR004113">
    <property type="entry name" value="FAD-bd_oxidored_4_C"/>
</dbReference>
<dbReference type="Gene3D" id="3.30.465.10">
    <property type="match status" value="1"/>
</dbReference>
<protein>
    <submittedName>
        <fullName evidence="8">Lactate utilization protein A</fullName>
    </submittedName>
</protein>
<keyword evidence="2" id="KW-0479">Metal-binding</keyword>
<evidence type="ECO:0000259" key="7">
    <source>
        <dbReference type="PROSITE" id="PS51387"/>
    </source>
</evidence>
<dbReference type="Gene3D" id="1.10.1060.10">
    <property type="entry name" value="Alpha-helical ferredoxin"/>
    <property type="match status" value="1"/>
</dbReference>
<dbReference type="Pfam" id="PF12447">
    <property type="entry name" value="DUF3683"/>
    <property type="match status" value="1"/>
</dbReference>
<dbReference type="InterPro" id="IPR017896">
    <property type="entry name" value="4Fe4S_Fe-S-bd"/>
</dbReference>
<dbReference type="InterPro" id="IPR016166">
    <property type="entry name" value="FAD-bd_PCMH"/>
</dbReference>
<dbReference type="Pfam" id="PF11880">
    <property type="entry name" value="DUF3400"/>
    <property type="match status" value="1"/>
</dbReference>
<dbReference type="AlphaFoldDB" id="A0AAU6PF54"/>
<dbReference type="InterPro" id="IPR022153">
    <property type="entry name" value="DUF3683"/>
</dbReference>
<keyword evidence="3" id="KW-0274">FAD</keyword>
<dbReference type="PANTHER" id="PTHR42934:SF2">
    <property type="entry name" value="GLYCOLATE OXIDASE SUBUNIT GLCD"/>
    <property type="match status" value="1"/>
</dbReference>
<dbReference type="SUPFAM" id="SSF56176">
    <property type="entry name" value="FAD-binding/transporter-associated domain-like"/>
    <property type="match status" value="1"/>
</dbReference>
<dbReference type="SUPFAM" id="SSF55103">
    <property type="entry name" value="FAD-linked oxidases, C-terminal domain"/>
    <property type="match status" value="2"/>
</dbReference>
<name>A0AAU6PF54_9GAMM</name>
<dbReference type="Pfam" id="PF01565">
    <property type="entry name" value="FAD_binding_4"/>
    <property type="match status" value="1"/>
</dbReference>
<proteinExistence type="predicted"/>
<dbReference type="Pfam" id="PF02913">
    <property type="entry name" value="FAD-oxidase_C"/>
    <property type="match status" value="2"/>
</dbReference>
<keyword evidence="4" id="KW-0408">Iron</keyword>
<dbReference type="GO" id="GO:0051536">
    <property type="term" value="F:iron-sulfur cluster binding"/>
    <property type="evidence" value="ECO:0007669"/>
    <property type="project" value="UniProtKB-KW"/>
</dbReference>
<dbReference type="InterPro" id="IPR016169">
    <property type="entry name" value="FAD-bd_PCMH_sub2"/>
</dbReference>
<dbReference type="Pfam" id="PF13183">
    <property type="entry name" value="Fer4_8"/>
    <property type="match status" value="1"/>
</dbReference>
<dbReference type="InterPro" id="IPR016164">
    <property type="entry name" value="FAD-linked_Oxase-like_C"/>
</dbReference>
<dbReference type="PROSITE" id="PS51379">
    <property type="entry name" value="4FE4S_FER_2"/>
    <property type="match status" value="1"/>
</dbReference>
<dbReference type="InterPro" id="IPR017900">
    <property type="entry name" value="4Fe4S_Fe_S_CS"/>
</dbReference>
<evidence type="ECO:0000313" key="8">
    <source>
        <dbReference type="EMBL" id="WXT99654.1"/>
    </source>
</evidence>
<keyword evidence="1" id="KW-0285">Flavoprotein</keyword>
<dbReference type="InterPro" id="IPR009051">
    <property type="entry name" value="Helical_ferredxn"/>
</dbReference>
<evidence type="ECO:0000256" key="1">
    <source>
        <dbReference type="ARBA" id="ARBA00022630"/>
    </source>
</evidence>
<dbReference type="SUPFAM" id="SSF46548">
    <property type="entry name" value="alpha-helical ferredoxin"/>
    <property type="match status" value="1"/>
</dbReference>
<accession>A0AAU6PF54</accession>
<dbReference type="InterPro" id="IPR036318">
    <property type="entry name" value="FAD-bd_PCMH-like_sf"/>
</dbReference>